<evidence type="ECO:0000313" key="12">
    <source>
        <dbReference type="EMBL" id="SEJ65033.1"/>
    </source>
</evidence>
<evidence type="ECO:0000259" key="11">
    <source>
        <dbReference type="Pfam" id="PF07715"/>
    </source>
</evidence>
<reference evidence="13" key="1">
    <citation type="submission" date="2016-10" db="EMBL/GenBank/DDBJ databases">
        <authorList>
            <person name="Varghese N."/>
            <person name="Submissions S."/>
        </authorList>
    </citation>
    <scope>NUCLEOTIDE SEQUENCE [LARGE SCALE GENOMIC DNA]</scope>
    <source>
        <strain evidence="13">IBRC-M 10761</strain>
    </source>
</reference>
<accession>A0A1H7AHB5</accession>
<feature type="domain" description="TonB-dependent receptor-like beta-barrel" evidence="10">
    <location>
        <begin position="447"/>
        <end position="783"/>
    </location>
</feature>
<dbReference type="InterPro" id="IPR037066">
    <property type="entry name" value="Plug_dom_sf"/>
</dbReference>
<dbReference type="InterPro" id="IPR012910">
    <property type="entry name" value="Plug_dom"/>
</dbReference>
<sequence length="1078" mass="120120">MRKELHLRKDIATKTGFLTLLLSLMLLGATQAQIVVKGVVKDGVEDLPLPGVSVYQKGGNSVSITDIDGAYSIEVPSPESELVFSFIGFETRTIAVGDRTTLDVTLSAEETLLEQVVVVGYGTQKKINLTGAVDQISGEDIINRPVANVMQGLQGASPGLNITYSGGRPGTVPDINIRGFTSINGGGPLIVIDGIAVAYEDLLRLNPADIESFSVLRDAASAAIYGARAAFGVVLITTKQGGSKQTISYNSNFSWGKPTVLPEPVTDPYIYSRVMDQATSNTPWNYINFNDFHYQWARERSEDPSVEDVRIDPNNPNRWAYMGNNDWYGYYFNNASFSTNQSLAISGSSNNENLPMTYYVSGDYTRENGMNKLQPDNWDRYSLRARLTATPKSWLKLDNNLNIYQTKRAESTNNITDIYFLTPIEVAENPDGTWANTDAGRLAARLVDGGRNQEDMFGFHNILRATGTFLNGDLTVTGNGSFKREQWIYGWDRRKFDIGFGPDDVRTEGGDGLVAERNGNLQNTIFDLYGNYTKTFGDHSINILAGYNQESYSYSSVESERRVLISSSLPYLGLTTGDSFIRPGYSSYATQSVFGRANYTYDNKYILEFNGRYDGSSRFPSSNRWGFFPSLSGAWIISDEGFFQDMAMGAVAPTFKLRGSYGSLGNQNVSNFGYLQALPTGLSSYLIGGDRQVVVNSAPALAVDPNFYTWERVVTTNFGVDLGLWEDKFFATFDYFIRDTRDMLTNPVELPGVLGTSPPQQNAADLETKGWELTLNYRNQFGSYEKPIQFSSKFFVSDSRSWITRFENEQGLLSNYRVGQEIGEIWGLVNDGMFSSEDEISQLDQSAIIPWGALDIVPGWPRYEDLNNDGKIEQGLTETDSKDLTIIGNSRPRYQVGANLNVSWNGFDVSMFLQGVGRQDYYPQHYLFWGPYQQPYANIYPWNLDFYRGQADGEALRAQHSQSYLDAGLADANTDSSYPVLQAWLADNNYGSGLDIPQTGYLLNAAYLRVKNLTLGYSLPQELAGRINASRIRIFVTGENLFEFSAIKSFVDPEAVNNGYGWSYPFQRRYSFGVNIDL</sequence>
<dbReference type="NCBIfam" id="TIGR04056">
    <property type="entry name" value="OMP_RagA_SusC"/>
    <property type="match status" value="1"/>
</dbReference>
<evidence type="ECO:0000256" key="5">
    <source>
        <dbReference type="ARBA" id="ARBA00023077"/>
    </source>
</evidence>
<evidence type="ECO:0000313" key="13">
    <source>
        <dbReference type="Proteomes" id="UP000199403"/>
    </source>
</evidence>
<evidence type="ECO:0000256" key="8">
    <source>
        <dbReference type="PROSITE-ProRule" id="PRU01360"/>
    </source>
</evidence>
<dbReference type="GO" id="GO:0009279">
    <property type="term" value="C:cell outer membrane"/>
    <property type="evidence" value="ECO:0007669"/>
    <property type="project" value="UniProtKB-SubCell"/>
</dbReference>
<dbReference type="Gene3D" id="2.60.40.1120">
    <property type="entry name" value="Carboxypeptidase-like, regulatory domain"/>
    <property type="match status" value="1"/>
</dbReference>
<protein>
    <submittedName>
        <fullName evidence="12">TonB-linked outer membrane protein, SusC/RagA family</fullName>
    </submittedName>
</protein>
<dbReference type="SUPFAM" id="SSF56935">
    <property type="entry name" value="Porins"/>
    <property type="match status" value="1"/>
</dbReference>
<comment type="similarity">
    <text evidence="8 9">Belongs to the TonB-dependent receptor family.</text>
</comment>
<comment type="subcellular location">
    <subcellularLocation>
        <location evidence="1 8">Cell outer membrane</location>
        <topology evidence="1 8">Multi-pass membrane protein</topology>
    </subcellularLocation>
</comment>
<dbReference type="Pfam" id="PF07715">
    <property type="entry name" value="Plug"/>
    <property type="match status" value="1"/>
</dbReference>
<keyword evidence="13" id="KW-1185">Reference proteome</keyword>
<evidence type="ECO:0000256" key="4">
    <source>
        <dbReference type="ARBA" id="ARBA00022692"/>
    </source>
</evidence>
<dbReference type="Proteomes" id="UP000199403">
    <property type="component" value="Unassembled WGS sequence"/>
</dbReference>
<keyword evidence="2 8" id="KW-0813">Transport</keyword>
<dbReference type="InterPro" id="IPR039426">
    <property type="entry name" value="TonB-dep_rcpt-like"/>
</dbReference>
<dbReference type="SUPFAM" id="SSF49464">
    <property type="entry name" value="Carboxypeptidase regulatory domain-like"/>
    <property type="match status" value="1"/>
</dbReference>
<evidence type="ECO:0000259" key="10">
    <source>
        <dbReference type="Pfam" id="PF00593"/>
    </source>
</evidence>
<evidence type="ECO:0000256" key="7">
    <source>
        <dbReference type="ARBA" id="ARBA00023237"/>
    </source>
</evidence>
<name>A0A1H7AHB5_9BACT</name>
<dbReference type="InterPro" id="IPR023997">
    <property type="entry name" value="TonB-dep_OMP_SusC/RagA_CS"/>
</dbReference>
<dbReference type="InterPro" id="IPR036942">
    <property type="entry name" value="Beta-barrel_TonB_sf"/>
</dbReference>
<dbReference type="NCBIfam" id="TIGR04057">
    <property type="entry name" value="SusC_RagA_signa"/>
    <property type="match status" value="1"/>
</dbReference>
<dbReference type="Pfam" id="PF00593">
    <property type="entry name" value="TonB_dep_Rec_b-barrel"/>
    <property type="match status" value="1"/>
</dbReference>
<dbReference type="InterPro" id="IPR000531">
    <property type="entry name" value="Beta-barrel_TonB"/>
</dbReference>
<dbReference type="InterPro" id="IPR008969">
    <property type="entry name" value="CarboxyPept-like_regulatory"/>
</dbReference>
<evidence type="ECO:0000256" key="9">
    <source>
        <dbReference type="RuleBase" id="RU003357"/>
    </source>
</evidence>
<evidence type="ECO:0000256" key="6">
    <source>
        <dbReference type="ARBA" id="ARBA00023136"/>
    </source>
</evidence>
<dbReference type="EMBL" id="FNZH01000007">
    <property type="protein sequence ID" value="SEJ65033.1"/>
    <property type="molecule type" value="Genomic_DNA"/>
</dbReference>
<keyword evidence="6 8" id="KW-0472">Membrane</keyword>
<dbReference type="Gene3D" id="2.170.130.10">
    <property type="entry name" value="TonB-dependent receptor, plug domain"/>
    <property type="match status" value="1"/>
</dbReference>
<dbReference type="PROSITE" id="PS52016">
    <property type="entry name" value="TONB_DEPENDENT_REC_3"/>
    <property type="match status" value="1"/>
</dbReference>
<dbReference type="RefSeq" id="WP_092177461.1">
    <property type="nucleotide sequence ID" value="NZ_FNZH01000007.1"/>
</dbReference>
<dbReference type="STRING" id="1416801.SAMN05192553_10759"/>
<dbReference type="Gene3D" id="2.40.170.20">
    <property type="entry name" value="TonB-dependent receptor, beta-barrel domain"/>
    <property type="match status" value="1"/>
</dbReference>
<evidence type="ECO:0000256" key="3">
    <source>
        <dbReference type="ARBA" id="ARBA00022452"/>
    </source>
</evidence>
<keyword evidence="3 8" id="KW-1134">Transmembrane beta strand</keyword>
<dbReference type="AlphaFoldDB" id="A0A1H7AHB5"/>
<feature type="domain" description="TonB-dependent receptor plug" evidence="11">
    <location>
        <begin position="126"/>
        <end position="233"/>
    </location>
</feature>
<dbReference type="Pfam" id="PF13715">
    <property type="entry name" value="CarbopepD_reg_2"/>
    <property type="match status" value="1"/>
</dbReference>
<dbReference type="OrthoDB" id="9768177at2"/>
<dbReference type="InterPro" id="IPR023996">
    <property type="entry name" value="TonB-dep_OMP_SusC/RagA"/>
</dbReference>
<proteinExistence type="inferred from homology"/>
<keyword evidence="4 8" id="KW-0812">Transmembrane</keyword>
<evidence type="ECO:0000256" key="2">
    <source>
        <dbReference type="ARBA" id="ARBA00022448"/>
    </source>
</evidence>
<organism evidence="12 13">
    <name type="scientific">Cyclobacterium xiamenense</name>
    <dbReference type="NCBI Taxonomy" id="1297121"/>
    <lineage>
        <taxon>Bacteria</taxon>
        <taxon>Pseudomonadati</taxon>
        <taxon>Bacteroidota</taxon>
        <taxon>Cytophagia</taxon>
        <taxon>Cytophagales</taxon>
        <taxon>Cyclobacteriaceae</taxon>
        <taxon>Cyclobacterium</taxon>
    </lineage>
</organism>
<gene>
    <name evidence="12" type="ORF">SAMN05192553_10759</name>
</gene>
<keyword evidence="7 8" id="KW-0998">Cell outer membrane</keyword>
<keyword evidence="5 9" id="KW-0798">TonB box</keyword>
<evidence type="ECO:0000256" key="1">
    <source>
        <dbReference type="ARBA" id="ARBA00004571"/>
    </source>
</evidence>